<keyword evidence="1" id="KW-0472">Membrane</keyword>
<dbReference type="InterPro" id="IPR052906">
    <property type="entry name" value="Type_IV_Methyl-Rstrct_Enzyme"/>
</dbReference>
<dbReference type="PANTHER" id="PTHR30015">
    <property type="entry name" value="MRR RESTRICTION SYSTEM PROTEIN"/>
    <property type="match status" value="1"/>
</dbReference>
<accession>A0ABW4HPL7</accession>
<comment type="caution">
    <text evidence="3">The sequence shown here is derived from an EMBL/GenBank/DDBJ whole genome shotgun (WGS) entry which is preliminary data.</text>
</comment>
<sequence length="196" mass="22489">MLVLEIIIGLGLLAAFFHFHYTKRKHQRINMLIDLHNESNEEWKRTLAMGLYLRFKNESAENPVNYSSIYLKGDPISFEYFVADIFQITRGGFTWVSPHSNDYGVDFEHTTDDGLYLGQVKCYQGDLSFDPIALIHSNMVKREAVGGYVITTGFFTENARSYAQGLNIELIDGVKLVEEWLKSLGKSEEEIKEFDS</sequence>
<dbReference type="Gene3D" id="3.40.1350.10">
    <property type="match status" value="1"/>
</dbReference>
<dbReference type="SUPFAM" id="SSF52980">
    <property type="entry name" value="Restriction endonuclease-like"/>
    <property type="match status" value="1"/>
</dbReference>
<evidence type="ECO:0000256" key="1">
    <source>
        <dbReference type="SAM" id="Phobius"/>
    </source>
</evidence>
<dbReference type="Proteomes" id="UP001597221">
    <property type="component" value="Unassembled WGS sequence"/>
</dbReference>
<evidence type="ECO:0000259" key="2">
    <source>
        <dbReference type="Pfam" id="PF04471"/>
    </source>
</evidence>
<evidence type="ECO:0000313" key="3">
    <source>
        <dbReference type="EMBL" id="MFD1607434.1"/>
    </source>
</evidence>
<name>A0ABW4HPL7_9BACI</name>
<evidence type="ECO:0000313" key="4">
    <source>
        <dbReference type="Proteomes" id="UP001597221"/>
    </source>
</evidence>
<gene>
    <name evidence="3" type="ORF">ACFSBH_07200</name>
</gene>
<keyword evidence="1" id="KW-0812">Transmembrane</keyword>
<dbReference type="EMBL" id="JBHUDE010000035">
    <property type="protein sequence ID" value="MFD1607434.1"/>
    <property type="molecule type" value="Genomic_DNA"/>
</dbReference>
<dbReference type="RefSeq" id="WP_379596793.1">
    <property type="nucleotide sequence ID" value="NZ_JBHUDE010000035.1"/>
</dbReference>
<reference evidence="4" key="1">
    <citation type="journal article" date="2019" name="Int. J. Syst. Evol. Microbiol.">
        <title>The Global Catalogue of Microorganisms (GCM) 10K type strain sequencing project: providing services to taxonomists for standard genome sequencing and annotation.</title>
        <authorList>
            <consortium name="The Broad Institute Genomics Platform"/>
            <consortium name="The Broad Institute Genome Sequencing Center for Infectious Disease"/>
            <person name="Wu L."/>
            <person name="Ma J."/>
        </authorList>
    </citation>
    <scope>NUCLEOTIDE SEQUENCE [LARGE SCALE GENOMIC DNA]</scope>
    <source>
        <strain evidence="4">CGMCC 1.12376</strain>
    </source>
</reference>
<dbReference type="InterPro" id="IPR011856">
    <property type="entry name" value="tRNA_endonuc-like_dom_sf"/>
</dbReference>
<dbReference type="PANTHER" id="PTHR30015:SF7">
    <property type="entry name" value="TYPE IV METHYL-DIRECTED RESTRICTION ENZYME ECOKMRR"/>
    <property type="match status" value="1"/>
</dbReference>
<feature type="domain" description="Restriction endonuclease type IV Mrr" evidence="2">
    <location>
        <begin position="74"/>
        <end position="178"/>
    </location>
</feature>
<dbReference type="GO" id="GO:0004519">
    <property type="term" value="F:endonuclease activity"/>
    <property type="evidence" value="ECO:0007669"/>
    <property type="project" value="UniProtKB-KW"/>
</dbReference>
<proteinExistence type="predicted"/>
<protein>
    <submittedName>
        <fullName evidence="3">Restriction endonuclease</fullName>
        <ecNumber evidence="3">3.1.21.-</ecNumber>
    </submittedName>
</protein>
<keyword evidence="3" id="KW-0540">Nuclease</keyword>
<feature type="transmembrane region" description="Helical" evidence="1">
    <location>
        <begin position="6"/>
        <end position="22"/>
    </location>
</feature>
<keyword evidence="4" id="KW-1185">Reference proteome</keyword>
<dbReference type="InterPro" id="IPR007560">
    <property type="entry name" value="Restrct_endonuc_IV_Mrr"/>
</dbReference>
<dbReference type="InterPro" id="IPR011335">
    <property type="entry name" value="Restrct_endonuc-II-like"/>
</dbReference>
<dbReference type="EC" id="3.1.21.-" evidence="3"/>
<dbReference type="Pfam" id="PF04471">
    <property type="entry name" value="Mrr_cat"/>
    <property type="match status" value="1"/>
</dbReference>
<keyword evidence="1" id="KW-1133">Transmembrane helix</keyword>
<dbReference type="GO" id="GO:0016787">
    <property type="term" value="F:hydrolase activity"/>
    <property type="evidence" value="ECO:0007669"/>
    <property type="project" value="UniProtKB-KW"/>
</dbReference>
<keyword evidence="3" id="KW-0255">Endonuclease</keyword>
<organism evidence="3 4">
    <name type="scientific">Oceanobacillus luteolus</name>
    <dbReference type="NCBI Taxonomy" id="1274358"/>
    <lineage>
        <taxon>Bacteria</taxon>
        <taxon>Bacillati</taxon>
        <taxon>Bacillota</taxon>
        <taxon>Bacilli</taxon>
        <taxon>Bacillales</taxon>
        <taxon>Bacillaceae</taxon>
        <taxon>Oceanobacillus</taxon>
    </lineage>
</organism>
<keyword evidence="3" id="KW-0378">Hydrolase</keyword>